<comment type="caution">
    <text evidence="1">The sequence shown here is derived from an EMBL/GenBank/DDBJ whole genome shotgun (WGS) entry which is preliminary data.</text>
</comment>
<gene>
    <name evidence="1" type="ORF">NDU88_002363</name>
</gene>
<accession>A0AAV7W3U1</accession>
<dbReference type="AlphaFoldDB" id="A0AAV7W3U1"/>
<evidence type="ECO:0000313" key="1">
    <source>
        <dbReference type="EMBL" id="KAJ1206970.1"/>
    </source>
</evidence>
<dbReference type="EMBL" id="JANPWB010000002">
    <property type="protein sequence ID" value="KAJ1206970.1"/>
    <property type="molecule type" value="Genomic_DNA"/>
</dbReference>
<evidence type="ECO:0000313" key="2">
    <source>
        <dbReference type="Proteomes" id="UP001066276"/>
    </source>
</evidence>
<sequence length="83" mass="10201">MSAVSFTLLRLNERYESSRGSDRNEKYGKAQYETFHAEDYVRAMTDFKEMYLRRILRFRVILVHVRNWFSSNRFKLERQISVR</sequence>
<keyword evidence="2" id="KW-1185">Reference proteome</keyword>
<dbReference type="Proteomes" id="UP001066276">
    <property type="component" value="Chromosome 1_2"/>
</dbReference>
<protein>
    <submittedName>
        <fullName evidence="1">Uncharacterized protein</fullName>
    </submittedName>
</protein>
<proteinExistence type="predicted"/>
<reference evidence="1" key="1">
    <citation type="journal article" date="2022" name="bioRxiv">
        <title>Sequencing and chromosome-scale assembly of the giantPleurodeles waltlgenome.</title>
        <authorList>
            <person name="Brown T."/>
            <person name="Elewa A."/>
            <person name="Iarovenko S."/>
            <person name="Subramanian E."/>
            <person name="Araus A.J."/>
            <person name="Petzold A."/>
            <person name="Susuki M."/>
            <person name="Suzuki K.-i.T."/>
            <person name="Hayashi T."/>
            <person name="Toyoda A."/>
            <person name="Oliveira C."/>
            <person name="Osipova E."/>
            <person name="Leigh N.D."/>
            <person name="Simon A."/>
            <person name="Yun M.H."/>
        </authorList>
    </citation>
    <scope>NUCLEOTIDE SEQUENCE</scope>
    <source>
        <strain evidence="1">20211129_DDA</strain>
        <tissue evidence="1">Liver</tissue>
    </source>
</reference>
<name>A0AAV7W3U1_PLEWA</name>
<organism evidence="1 2">
    <name type="scientific">Pleurodeles waltl</name>
    <name type="common">Iberian ribbed newt</name>
    <dbReference type="NCBI Taxonomy" id="8319"/>
    <lineage>
        <taxon>Eukaryota</taxon>
        <taxon>Metazoa</taxon>
        <taxon>Chordata</taxon>
        <taxon>Craniata</taxon>
        <taxon>Vertebrata</taxon>
        <taxon>Euteleostomi</taxon>
        <taxon>Amphibia</taxon>
        <taxon>Batrachia</taxon>
        <taxon>Caudata</taxon>
        <taxon>Salamandroidea</taxon>
        <taxon>Salamandridae</taxon>
        <taxon>Pleurodelinae</taxon>
        <taxon>Pleurodeles</taxon>
    </lineage>
</organism>